<evidence type="ECO:0000313" key="3">
    <source>
        <dbReference type="Proteomes" id="UP000001745"/>
    </source>
</evidence>
<dbReference type="STRING" id="441959.B8LWL6"/>
<sequence>MCAMIMSGEFQGKTSHCIEIGCWWSLALCDDLTGLTTFIQELQGDHHKTYITDHLFGCAGINPRFCLLRDRTDAMWDRLVGTNLREPCNMTRACIPHLSSGSAIVNVFSTAGMHASAGLVIYNTTNFVIIGFFKAMTQELGPRGIWVNAFAPGSIETPTNMVVVEGEAAVAKAEKDIPLGRMGLAEEATDTACYLLSDKNSFINGAVIEISGKMYLYQQTCLYPSLQPILPSVASFDSYQPGSMLFAYLLAFG</sequence>
<dbReference type="OrthoDB" id="1669814at2759"/>
<accession>B8LWL6</accession>
<dbReference type="EMBL" id="EQ962652">
    <property type="protein sequence ID" value="EED24413.1"/>
    <property type="molecule type" value="Genomic_DNA"/>
</dbReference>
<gene>
    <name evidence="2" type="ORF">TSTA_077720</name>
</gene>
<dbReference type="PRINTS" id="PR00081">
    <property type="entry name" value="GDHRDH"/>
</dbReference>
<evidence type="ECO:0000256" key="1">
    <source>
        <dbReference type="ARBA" id="ARBA00006484"/>
    </source>
</evidence>
<protein>
    <submittedName>
        <fullName evidence="2">Lung carbonyl reductase, putative</fullName>
    </submittedName>
</protein>
<dbReference type="VEuPathDB" id="FungiDB:TSTA_077720"/>
<dbReference type="HOGENOM" id="CLU_010194_1_0_1"/>
<organism evidence="2 3">
    <name type="scientific">Talaromyces stipitatus (strain ATCC 10500 / CBS 375.48 / QM 6759 / NRRL 1006)</name>
    <name type="common">Penicillium stipitatum</name>
    <dbReference type="NCBI Taxonomy" id="441959"/>
    <lineage>
        <taxon>Eukaryota</taxon>
        <taxon>Fungi</taxon>
        <taxon>Dikarya</taxon>
        <taxon>Ascomycota</taxon>
        <taxon>Pezizomycotina</taxon>
        <taxon>Eurotiomycetes</taxon>
        <taxon>Eurotiomycetidae</taxon>
        <taxon>Eurotiales</taxon>
        <taxon>Trichocomaceae</taxon>
        <taxon>Talaromyces</taxon>
        <taxon>Talaromyces sect. Talaromyces</taxon>
    </lineage>
</organism>
<dbReference type="Pfam" id="PF13561">
    <property type="entry name" value="adh_short_C2"/>
    <property type="match status" value="1"/>
</dbReference>
<dbReference type="RefSeq" id="XP_002341800.1">
    <property type="nucleotide sequence ID" value="XM_002341759.1"/>
</dbReference>
<dbReference type="SUPFAM" id="SSF51735">
    <property type="entry name" value="NAD(P)-binding Rossmann-fold domains"/>
    <property type="match status" value="1"/>
</dbReference>
<dbReference type="OMA" id="ELWYDVI"/>
<keyword evidence="3" id="KW-1185">Reference proteome</keyword>
<dbReference type="PANTHER" id="PTHR43943:SF2">
    <property type="entry name" value="DEHYDROGENASE_REDUCTASE 4"/>
    <property type="match status" value="1"/>
</dbReference>
<dbReference type="CDD" id="cd05233">
    <property type="entry name" value="SDR_c"/>
    <property type="match status" value="1"/>
</dbReference>
<dbReference type="Gene3D" id="3.40.50.720">
    <property type="entry name" value="NAD(P)-binding Rossmann-like Domain"/>
    <property type="match status" value="1"/>
</dbReference>
<proteinExistence type="inferred from homology"/>
<dbReference type="eggNOG" id="KOG0725">
    <property type="taxonomic scope" value="Eukaryota"/>
</dbReference>
<name>B8LWL6_TALSN</name>
<dbReference type="InterPro" id="IPR002347">
    <property type="entry name" value="SDR_fam"/>
</dbReference>
<dbReference type="InParanoid" id="B8LWL6"/>
<dbReference type="PANTHER" id="PTHR43943">
    <property type="entry name" value="DEHYDROGENASE/REDUCTASE (SDR FAMILY) MEMBER 4"/>
    <property type="match status" value="1"/>
</dbReference>
<dbReference type="PhylomeDB" id="B8LWL6"/>
<reference evidence="3" key="1">
    <citation type="journal article" date="2015" name="Genome Announc.">
        <title>Genome sequence of the AIDS-associated pathogen Penicillium marneffei (ATCC18224) and its near taxonomic relative Talaromyces stipitatus (ATCC10500).</title>
        <authorList>
            <person name="Nierman W.C."/>
            <person name="Fedorova-Abrams N.D."/>
            <person name="Andrianopoulos A."/>
        </authorList>
    </citation>
    <scope>NUCLEOTIDE SEQUENCE [LARGE SCALE GENOMIC DNA]</scope>
    <source>
        <strain evidence="3">ATCC 10500 / CBS 375.48 / QM 6759 / NRRL 1006</strain>
    </source>
</reference>
<dbReference type="InterPro" id="IPR036291">
    <property type="entry name" value="NAD(P)-bd_dom_sf"/>
</dbReference>
<comment type="similarity">
    <text evidence="1">Belongs to the short-chain dehydrogenases/reductases (SDR) family.</text>
</comment>
<dbReference type="Proteomes" id="UP000001745">
    <property type="component" value="Unassembled WGS sequence"/>
</dbReference>
<dbReference type="AlphaFoldDB" id="B8LWL6"/>
<dbReference type="GeneID" id="8106039"/>
<evidence type="ECO:0000313" key="2">
    <source>
        <dbReference type="EMBL" id="EED24413.1"/>
    </source>
</evidence>